<keyword evidence="2" id="KW-1185">Reference proteome</keyword>
<name>A0A9W4MGS2_9ACTN</name>
<evidence type="ECO:0000313" key="1">
    <source>
        <dbReference type="EMBL" id="CAG7640554.1"/>
    </source>
</evidence>
<evidence type="ECO:0000313" key="2">
    <source>
        <dbReference type="Proteomes" id="UP001153328"/>
    </source>
</evidence>
<protein>
    <submittedName>
        <fullName evidence="1">Uncharacterized protein</fullName>
    </submittedName>
</protein>
<dbReference type="EMBL" id="CAJVAX010000017">
    <property type="protein sequence ID" value="CAG7640554.1"/>
    <property type="molecule type" value="Genomic_DNA"/>
</dbReference>
<sequence length="70" mass="7840">MPASDGNGDISNIAINIPIDSSQEAAELREELRRHPPVVTKYLQGKAGQHWIRRHTEILPDSLRLGRGTR</sequence>
<accession>A0A9W4MGS2</accession>
<reference evidence="1" key="1">
    <citation type="submission" date="2021-06" db="EMBL/GenBank/DDBJ databases">
        <authorList>
            <person name="Arsene-Ploetze F."/>
        </authorList>
    </citation>
    <scope>NUCLEOTIDE SEQUENCE</scope>
    <source>
        <strain evidence="1">SBRY1</strain>
    </source>
</reference>
<dbReference type="Proteomes" id="UP001153328">
    <property type="component" value="Unassembled WGS sequence"/>
</dbReference>
<proteinExistence type="predicted"/>
<organism evidence="1 2">
    <name type="scientific">Actinacidiphila bryophytorum</name>
    <dbReference type="NCBI Taxonomy" id="1436133"/>
    <lineage>
        <taxon>Bacteria</taxon>
        <taxon>Bacillati</taxon>
        <taxon>Actinomycetota</taxon>
        <taxon>Actinomycetes</taxon>
        <taxon>Kitasatosporales</taxon>
        <taxon>Streptomycetaceae</taxon>
        <taxon>Actinacidiphila</taxon>
    </lineage>
</organism>
<gene>
    <name evidence="1" type="ORF">SBRY_30441</name>
</gene>
<comment type="caution">
    <text evidence="1">The sequence shown here is derived from an EMBL/GenBank/DDBJ whole genome shotgun (WGS) entry which is preliminary data.</text>
</comment>
<dbReference type="AlphaFoldDB" id="A0A9W4MGS2"/>